<proteinExistence type="predicted"/>
<keyword evidence="7" id="KW-0472">Membrane</keyword>
<dbReference type="InterPro" id="IPR017871">
    <property type="entry name" value="ABC_transporter-like_CS"/>
</dbReference>
<dbReference type="SUPFAM" id="SSF52540">
    <property type="entry name" value="P-loop containing nucleoside triphosphate hydrolases"/>
    <property type="match status" value="1"/>
</dbReference>
<dbReference type="InterPro" id="IPR003593">
    <property type="entry name" value="AAA+_ATPase"/>
</dbReference>
<dbReference type="InterPro" id="IPR005895">
    <property type="entry name" value="ABC_transptr_haem_export_CcmA"/>
</dbReference>
<evidence type="ECO:0000256" key="4">
    <source>
        <dbReference type="ARBA" id="ARBA00022748"/>
    </source>
</evidence>
<evidence type="ECO:0000256" key="6">
    <source>
        <dbReference type="ARBA" id="ARBA00022967"/>
    </source>
</evidence>
<keyword evidence="5" id="KW-0067">ATP-binding</keyword>
<sequence>MASYADTTQLPTDSTQLPMLVASGLSCQRGKRRLFQDLTLRVSAGTALLVQGANGSGKTSLLRMLAGLTCPTSGQVYWNGTPIRQLGDEYRGQLLYCGHLNGLKDELSAEENLMTAAALSGRAVSTTMVRSALRDVGLGGWECLSTRALSQGQKRRVMLARLLLDPRPLWVLDEPLTALDADAVTWLSHVIDLHLQHGGVAVLTSHQDIALTGSVQTCRLGS</sequence>
<evidence type="ECO:0000256" key="5">
    <source>
        <dbReference type="ARBA" id="ARBA00022840"/>
    </source>
</evidence>
<keyword evidence="6" id="KW-1278">Translocase</keyword>
<dbReference type="NCBIfam" id="NF010061">
    <property type="entry name" value="PRK13538.1"/>
    <property type="match status" value="1"/>
</dbReference>
<evidence type="ECO:0000256" key="1">
    <source>
        <dbReference type="ARBA" id="ARBA00022448"/>
    </source>
</evidence>
<keyword evidence="4" id="KW-0201">Cytochrome c-type biogenesis</keyword>
<organism evidence="9 10">
    <name type="scientific">Noviherbaspirillum album</name>
    <dbReference type="NCBI Taxonomy" id="3080276"/>
    <lineage>
        <taxon>Bacteria</taxon>
        <taxon>Pseudomonadati</taxon>
        <taxon>Pseudomonadota</taxon>
        <taxon>Betaproteobacteria</taxon>
        <taxon>Burkholderiales</taxon>
        <taxon>Oxalobacteraceae</taxon>
        <taxon>Noviherbaspirillum</taxon>
    </lineage>
</organism>
<dbReference type="PANTHER" id="PTHR43499:SF1">
    <property type="entry name" value="ABC TRANSPORTER I FAMILY MEMBER 1"/>
    <property type="match status" value="1"/>
</dbReference>
<keyword evidence="1" id="KW-0813">Transport</keyword>
<evidence type="ECO:0000256" key="3">
    <source>
        <dbReference type="ARBA" id="ARBA00022741"/>
    </source>
</evidence>
<keyword evidence="3" id="KW-0547">Nucleotide-binding</keyword>
<accession>A0ABU6JGA8</accession>
<name>A0ABU6JGA8_9BURK</name>
<reference evidence="9 10" key="1">
    <citation type="submission" date="2023-10" db="EMBL/GenBank/DDBJ databases">
        <title>Noviherbaspirillum sp. CPCC 100848 genome assembly.</title>
        <authorList>
            <person name="Li X.Y."/>
            <person name="Fang X.M."/>
        </authorList>
    </citation>
    <scope>NUCLEOTIDE SEQUENCE [LARGE SCALE GENOMIC DNA]</scope>
    <source>
        <strain evidence="9 10">CPCC 100848</strain>
    </source>
</reference>
<evidence type="ECO:0000313" key="10">
    <source>
        <dbReference type="Proteomes" id="UP001352263"/>
    </source>
</evidence>
<evidence type="ECO:0000259" key="8">
    <source>
        <dbReference type="PROSITE" id="PS50893"/>
    </source>
</evidence>
<dbReference type="InterPro" id="IPR003439">
    <property type="entry name" value="ABC_transporter-like_ATP-bd"/>
</dbReference>
<feature type="domain" description="ABC transporter" evidence="8">
    <location>
        <begin position="15"/>
        <end position="221"/>
    </location>
</feature>
<dbReference type="PROSITE" id="PS50893">
    <property type="entry name" value="ABC_TRANSPORTER_2"/>
    <property type="match status" value="1"/>
</dbReference>
<dbReference type="NCBIfam" id="TIGR01189">
    <property type="entry name" value="ccmA"/>
    <property type="match status" value="1"/>
</dbReference>
<dbReference type="InterPro" id="IPR027417">
    <property type="entry name" value="P-loop_NTPase"/>
</dbReference>
<dbReference type="RefSeq" id="WP_326508908.1">
    <property type="nucleotide sequence ID" value="NZ_JAWIIV010000027.1"/>
</dbReference>
<dbReference type="PROSITE" id="PS00211">
    <property type="entry name" value="ABC_TRANSPORTER_1"/>
    <property type="match status" value="1"/>
</dbReference>
<evidence type="ECO:0000256" key="7">
    <source>
        <dbReference type="ARBA" id="ARBA00023136"/>
    </source>
</evidence>
<dbReference type="EMBL" id="JAWIIV010000027">
    <property type="protein sequence ID" value="MEC4722232.1"/>
    <property type="molecule type" value="Genomic_DNA"/>
</dbReference>
<dbReference type="Gene3D" id="3.40.50.300">
    <property type="entry name" value="P-loop containing nucleotide triphosphate hydrolases"/>
    <property type="match status" value="1"/>
</dbReference>
<gene>
    <name evidence="9" type="primary">ccmA</name>
    <name evidence="9" type="ORF">RY831_24005</name>
</gene>
<evidence type="ECO:0000256" key="2">
    <source>
        <dbReference type="ARBA" id="ARBA00022475"/>
    </source>
</evidence>
<dbReference type="Pfam" id="PF00005">
    <property type="entry name" value="ABC_tran"/>
    <property type="match status" value="1"/>
</dbReference>
<dbReference type="PANTHER" id="PTHR43499">
    <property type="entry name" value="ABC TRANSPORTER I FAMILY MEMBER 1"/>
    <property type="match status" value="1"/>
</dbReference>
<dbReference type="Proteomes" id="UP001352263">
    <property type="component" value="Unassembled WGS sequence"/>
</dbReference>
<keyword evidence="2" id="KW-1003">Cell membrane</keyword>
<dbReference type="SMART" id="SM00382">
    <property type="entry name" value="AAA"/>
    <property type="match status" value="1"/>
</dbReference>
<evidence type="ECO:0000313" key="9">
    <source>
        <dbReference type="EMBL" id="MEC4722232.1"/>
    </source>
</evidence>
<comment type="caution">
    <text evidence="9">The sequence shown here is derived from an EMBL/GenBank/DDBJ whole genome shotgun (WGS) entry which is preliminary data.</text>
</comment>
<keyword evidence="10" id="KW-1185">Reference proteome</keyword>
<protein>
    <submittedName>
        <fullName evidence="9">Cytochrome c biogenesis heme-transporting ATPase CcmA</fullName>
    </submittedName>
</protein>